<dbReference type="Pfam" id="PF08617">
    <property type="entry name" value="CGI-121"/>
    <property type="match status" value="1"/>
</dbReference>
<organism evidence="10 11">
    <name type="scientific">Lojkania enalia</name>
    <dbReference type="NCBI Taxonomy" id="147567"/>
    <lineage>
        <taxon>Eukaryota</taxon>
        <taxon>Fungi</taxon>
        <taxon>Dikarya</taxon>
        <taxon>Ascomycota</taxon>
        <taxon>Pezizomycotina</taxon>
        <taxon>Dothideomycetes</taxon>
        <taxon>Pleosporomycetidae</taxon>
        <taxon>Pleosporales</taxon>
        <taxon>Pleosporales incertae sedis</taxon>
        <taxon>Lojkania</taxon>
    </lineage>
</organism>
<dbReference type="Gene3D" id="3.30.2380.10">
    <property type="entry name" value="CGI121/TPRKB"/>
    <property type="match status" value="1"/>
</dbReference>
<dbReference type="Proteomes" id="UP000800093">
    <property type="component" value="Unassembled WGS sequence"/>
</dbReference>
<evidence type="ECO:0000256" key="3">
    <source>
        <dbReference type="ARBA" id="ARBA00015316"/>
    </source>
</evidence>
<reference evidence="11" key="1">
    <citation type="journal article" date="2020" name="Stud. Mycol.">
        <title>101 Dothideomycetes genomes: A test case for predicting lifestyles and emergence of pathogens.</title>
        <authorList>
            <person name="Haridas S."/>
            <person name="Albert R."/>
            <person name="Binder M."/>
            <person name="Bloem J."/>
            <person name="LaButti K."/>
            <person name="Salamov A."/>
            <person name="Andreopoulos B."/>
            <person name="Baker S."/>
            <person name="Barry K."/>
            <person name="Bills G."/>
            <person name="Bluhm B."/>
            <person name="Cannon C."/>
            <person name="Castanera R."/>
            <person name="Culley D."/>
            <person name="Daum C."/>
            <person name="Ezra D."/>
            <person name="Gonzalez J."/>
            <person name="Henrissat B."/>
            <person name="Kuo A."/>
            <person name="Liang C."/>
            <person name="Lipzen A."/>
            <person name="Lutzoni F."/>
            <person name="Magnuson J."/>
            <person name="Mondo S."/>
            <person name="Nolan M."/>
            <person name="Ohm R."/>
            <person name="Pangilinan J."/>
            <person name="Park H.-J."/>
            <person name="Ramirez L."/>
            <person name="Alfaro M."/>
            <person name="Sun H."/>
            <person name="Tritt A."/>
            <person name="Yoshinaga Y."/>
            <person name="Zwiers L.-H."/>
            <person name="Turgeon B."/>
            <person name="Goodwin S."/>
            <person name="Spatafora J."/>
            <person name="Crous P."/>
            <person name="Grigoriev I."/>
        </authorList>
    </citation>
    <scope>NUCLEOTIDE SEQUENCE [LARGE SCALE GENOMIC DNA]</scope>
    <source>
        <strain evidence="11">CBS 304.66</strain>
    </source>
</reference>
<gene>
    <name evidence="10" type="ORF">CC78DRAFT_567559</name>
</gene>
<evidence type="ECO:0000256" key="5">
    <source>
        <dbReference type="ARBA" id="ARBA00022694"/>
    </source>
</evidence>
<evidence type="ECO:0000313" key="11">
    <source>
        <dbReference type="Proteomes" id="UP000800093"/>
    </source>
</evidence>
<comment type="similarity">
    <text evidence="2 8">Belongs to the CGI121/TPRKB family.</text>
</comment>
<keyword evidence="11" id="KW-1185">Reference proteome</keyword>
<dbReference type="EMBL" id="ML986605">
    <property type="protein sequence ID" value="KAF2265506.1"/>
    <property type="molecule type" value="Genomic_DNA"/>
</dbReference>
<keyword evidence="6 8" id="KW-0539">Nucleus</keyword>
<sequence>MAKVRTINLPHYTAYPVHICMFKDVKNAAFLRKQLLEANPEFDYAFLDPTMILTPQHILSATLLSLHLHLTSRAKTRTPHSELVFRLHPNNNIGESYRKFGISDDSDRIIAVKLSLTPEITNESVGQHLGSVVEGESVDVGEGVENVGMWCDVEKVKKVYKLDSNGGKGREGGTAVNGNAPTNERKEMEAVMSGVITLKGS</sequence>
<dbReference type="GO" id="GO:0005634">
    <property type="term" value="C:nucleus"/>
    <property type="evidence" value="ECO:0007669"/>
    <property type="project" value="UniProtKB-SubCell"/>
</dbReference>
<evidence type="ECO:0000256" key="4">
    <source>
        <dbReference type="ARBA" id="ARBA00016009"/>
    </source>
</evidence>
<protein>
    <recommendedName>
        <fullName evidence="4">EKC/KEOPS complex subunit CGI121</fullName>
    </recommendedName>
    <alternativeName>
        <fullName evidence="3">EKC/KEOPS complex subunit cgi121</fullName>
    </alternativeName>
</protein>
<keyword evidence="5" id="KW-0819">tRNA processing</keyword>
<evidence type="ECO:0000256" key="1">
    <source>
        <dbReference type="ARBA" id="ARBA00004123"/>
    </source>
</evidence>
<dbReference type="InterPro" id="IPR036504">
    <property type="entry name" value="CGI121/TPRKB_sf"/>
</dbReference>
<dbReference type="InterPro" id="IPR013926">
    <property type="entry name" value="CGI121/TPRKB"/>
</dbReference>
<comment type="function">
    <text evidence="7">Component of the EKC/KEOPS complex that is required for the formation of a threonylcarbamoyl group on adenosine at position 37 (t(6)A37) in tRNAs that read codons beginning with adenine. The complex is probably involved in the transfer of the threonylcarbamoyl moiety of threonylcarbamoyl-AMP (TC-AMP) to the N6 group of A37. CGI121 acts as an allosteric effector that regulates the t(6)A activity of the complex. The EKC/KEOPS complex also promotes both telomere uncapping and telomere elongation. The complex is required for efficient recruitment of transcriptional coactivators. CGI121 is not required for tRNA modification.</text>
</comment>
<accession>A0A9P4KC54</accession>
<dbReference type="PANTHER" id="PTHR15840">
    <property type="entry name" value="CGI-121 FAMILY MEMBER"/>
    <property type="match status" value="1"/>
</dbReference>
<proteinExistence type="inferred from homology"/>
<dbReference type="GO" id="GO:0002949">
    <property type="term" value="P:tRNA threonylcarbamoyladenosine modification"/>
    <property type="evidence" value="ECO:0007669"/>
    <property type="project" value="TreeGrafter"/>
</dbReference>
<evidence type="ECO:0000256" key="7">
    <source>
        <dbReference type="ARBA" id="ARBA00025043"/>
    </source>
</evidence>
<evidence type="ECO:0000256" key="6">
    <source>
        <dbReference type="ARBA" id="ARBA00023242"/>
    </source>
</evidence>
<dbReference type="PANTHER" id="PTHR15840:SF10">
    <property type="entry name" value="EKC_KEOPS COMPLEX SUBUNIT TPRKB"/>
    <property type="match status" value="1"/>
</dbReference>
<evidence type="ECO:0000313" key="10">
    <source>
        <dbReference type="EMBL" id="KAF2265506.1"/>
    </source>
</evidence>
<comment type="caution">
    <text evidence="10">The sequence shown here is derived from an EMBL/GenBank/DDBJ whole genome shotgun (WGS) entry which is preliminary data.</text>
</comment>
<dbReference type="AlphaFoldDB" id="A0A9P4KC54"/>
<feature type="region of interest" description="Disordered" evidence="9">
    <location>
        <begin position="163"/>
        <end position="182"/>
    </location>
</feature>
<dbReference type="GO" id="GO:0005829">
    <property type="term" value="C:cytosol"/>
    <property type="evidence" value="ECO:0007669"/>
    <property type="project" value="TreeGrafter"/>
</dbReference>
<dbReference type="OrthoDB" id="329139at2759"/>
<name>A0A9P4KC54_9PLEO</name>
<evidence type="ECO:0000256" key="8">
    <source>
        <dbReference type="RuleBase" id="RU004398"/>
    </source>
</evidence>
<evidence type="ECO:0000256" key="2">
    <source>
        <dbReference type="ARBA" id="ARBA00005546"/>
    </source>
</evidence>
<dbReference type="SUPFAM" id="SSF143870">
    <property type="entry name" value="PF0523-like"/>
    <property type="match status" value="1"/>
</dbReference>
<comment type="subcellular location">
    <subcellularLocation>
        <location evidence="1">Nucleus</location>
    </subcellularLocation>
</comment>
<dbReference type="GO" id="GO:0000408">
    <property type="term" value="C:EKC/KEOPS complex"/>
    <property type="evidence" value="ECO:0007669"/>
    <property type="project" value="TreeGrafter"/>
</dbReference>
<evidence type="ECO:0000256" key="9">
    <source>
        <dbReference type="SAM" id="MobiDB-lite"/>
    </source>
</evidence>